<name>A0A4U8TI56_9HELI</name>
<proteinExistence type="inferred from homology"/>
<keyword evidence="3" id="KW-0238">DNA-binding</keyword>
<dbReference type="GO" id="GO:0009307">
    <property type="term" value="P:DNA restriction-modification system"/>
    <property type="evidence" value="ECO:0007669"/>
    <property type="project" value="UniProtKB-KW"/>
</dbReference>
<protein>
    <recommendedName>
        <fullName evidence="4">Type I restriction modification DNA specificity domain-containing protein</fullName>
    </recommendedName>
</protein>
<feature type="domain" description="Type I restriction modification DNA specificity" evidence="4">
    <location>
        <begin position="17"/>
        <end position="84"/>
    </location>
</feature>
<accession>A0A4U8TI56</accession>
<gene>
    <name evidence="5" type="ORF">LS73_006430</name>
</gene>
<evidence type="ECO:0000256" key="2">
    <source>
        <dbReference type="ARBA" id="ARBA00022747"/>
    </source>
</evidence>
<reference evidence="5 6" key="1">
    <citation type="journal article" date="2014" name="Genome Announc.">
        <title>Draft genome sequences of eight enterohepatic helicobacter species isolated from both laboratory and wild rodents.</title>
        <authorList>
            <person name="Sheh A."/>
            <person name="Shen Z."/>
            <person name="Fox J.G."/>
        </authorList>
    </citation>
    <scope>NUCLEOTIDE SEQUENCE [LARGE SCALE GENOMIC DNA]</scope>
    <source>
        <strain evidence="5 6">ST1</strain>
    </source>
</reference>
<organism evidence="5 6">
    <name type="scientific">Helicobacter muridarum</name>
    <dbReference type="NCBI Taxonomy" id="216"/>
    <lineage>
        <taxon>Bacteria</taxon>
        <taxon>Pseudomonadati</taxon>
        <taxon>Campylobacterota</taxon>
        <taxon>Epsilonproteobacteria</taxon>
        <taxon>Campylobacterales</taxon>
        <taxon>Helicobacteraceae</taxon>
        <taxon>Helicobacter</taxon>
    </lineage>
</organism>
<dbReference type="GO" id="GO:0003677">
    <property type="term" value="F:DNA binding"/>
    <property type="evidence" value="ECO:0007669"/>
    <property type="project" value="UniProtKB-KW"/>
</dbReference>
<dbReference type="Proteomes" id="UP000029922">
    <property type="component" value="Unassembled WGS sequence"/>
</dbReference>
<dbReference type="RefSeq" id="WP_052089578.1">
    <property type="nucleotide sequence ID" value="NZ_FZML01000016.1"/>
</dbReference>
<dbReference type="EMBL" id="JRPD02000013">
    <property type="protein sequence ID" value="TLD99936.1"/>
    <property type="molecule type" value="Genomic_DNA"/>
</dbReference>
<dbReference type="SUPFAM" id="SSF116734">
    <property type="entry name" value="DNA methylase specificity domain"/>
    <property type="match status" value="1"/>
</dbReference>
<keyword evidence="2" id="KW-0680">Restriction system</keyword>
<comment type="similarity">
    <text evidence="1">Belongs to the type-I restriction system S methylase family.</text>
</comment>
<comment type="caution">
    <text evidence="5">The sequence shown here is derived from an EMBL/GenBank/DDBJ whole genome shotgun (WGS) entry which is preliminary data.</text>
</comment>
<sequence length="106" mass="11746">MHIQAPLLLSYKNDSILGDYGNIICGKTLPKSQKEYFNGEIPFIKIPDMHHNTFITKATDTLTQKDLAFQPTKTLPPLSTCVSCISAARVSLNTQISQINSIILPK</sequence>
<dbReference type="AlphaFoldDB" id="A0A4U8TI56"/>
<dbReference type="InterPro" id="IPR044946">
    <property type="entry name" value="Restrct_endonuc_typeI_TRD_sf"/>
</dbReference>
<dbReference type="Gene3D" id="3.90.220.20">
    <property type="entry name" value="DNA methylase specificity domains"/>
    <property type="match status" value="1"/>
</dbReference>
<evidence type="ECO:0000256" key="3">
    <source>
        <dbReference type="ARBA" id="ARBA00023125"/>
    </source>
</evidence>
<evidence type="ECO:0000313" key="5">
    <source>
        <dbReference type="EMBL" id="TLD99936.1"/>
    </source>
</evidence>
<evidence type="ECO:0000256" key="1">
    <source>
        <dbReference type="ARBA" id="ARBA00010923"/>
    </source>
</evidence>
<evidence type="ECO:0000259" key="4">
    <source>
        <dbReference type="Pfam" id="PF01420"/>
    </source>
</evidence>
<evidence type="ECO:0000313" key="6">
    <source>
        <dbReference type="Proteomes" id="UP000029922"/>
    </source>
</evidence>
<dbReference type="InterPro" id="IPR000055">
    <property type="entry name" value="Restrct_endonuc_typeI_TRD"/>
</dbReference>
<dbReference type="Pfam" id="PF01420">
    <property type="entry name" value="Methylase_S"/>
    <property type="match status" value="1"/>
</dbReference>
<dbReference type="OrthoDB" id="5323932at2"/>